<dbReference type="InterPro" id="IPR010243">
    <property type="entry name" value="RNA_pol_bsu_bac"/>
</dbReference>
<dbReference type="PANTHER" id="PTHR20856">
    <property type="entry name" value="DNA-DIRECTED RNA POLYMERASE I SUBUNIT 2"/>
    <property type="match status" value="1"/>
</dbReference>
<dbReference type="EMBL" id="JASBCP010000007">
    <property type="protein sequence ID" value="MDI3048241.1"/>
    <property type="molecule type" value="Genomic_DNA"/>
</dbReference>
<evidence type="ECO:0000256" key="5">
    <source>
        <dbReference type="ARBA" id="ARBA00048552"/>
    </source>
</evidence>
<comment type="similarity">
    <text evidence="6 7">Belongs to the RNA polymerase beta chain family.</text>
</comment>
<evidence type="ECO:0000256" key="7">
    <source>
        <dbReference type="RuleBase" id="RU000434"/>
    </source>
</evidence>
<name>A0A063YDZ6_9BACT</name>
<feature type="domain" description="RNA polymerase Rpb2" evidence="10">
    <location>
        <begin position="1106"/>
        <end position="1180"/>
    </location>
</feature>
<dbReference type="InterPro" id="IPR007644">
    <property type="entry name" value="RNA_pol_bsu_protrusion"/>
</dbReference>
<dbReference type="Gene3D" id="2.30.150.10">
    <property type="entry name" value="DNA-directed RNA polymerase, beta subunit, external 1 domain"/>
    <property type="match status" value="1"/>
</dbReference>
<feature type="domain" description="RNA polymerase Rpb2" evidence="11">
    <location>
        <begin position="183"/>
        <end position="316"/>
    </location>
</feature>
<dbReference type="Pfam" id="PF04563">
    <property type="entry name" value="RNA_pol_Rpb2_1"/>
    <property type="match status" value="1"/>
</dbReference>
<sequence length="1210" mass="136419">MAKEKEYVVRKFGPITERRDYSISQKKFETPDFLEMQRQSIEKFLKESIEQELRNIYPIEARDKVRIDYIHNSAVFEVPKKTEFECIKEAKQKGSSYVGKLKVTLRETILSTGETDDAEIILAEIPILTYGGSFIINGSEKVIVSQLIRSTGAYFGVGVRNKQANDLFNKVEIIPQIGSWVEIYHKVTSTNLDTIKIMIDKNKSFYLTIFLKALGFTKRGIYEIFGKVPELRETFRRDKIYSENVEEIIREAQEAIYRLIRKGDRMSADSVRNLIPLTLFNEKRYNLTETGRFTLNRKLSVIERILNTYLAQDIYSKSGKLLYEKGIFITLDIAKKIHEELKLGIIPMWRLPDIDESVYGNQLEVEGNEKLIDRLYVPLIKVYPTENDMLNNNLVPVIGNDPTSDENFLTVPDIIATISYYFNLLQNVGFDDDPDSLINKRIVTIGELLQNQFRVGLIKLEKNTKERIATKEIDKITPKNVTNNKPIFNQFKSFFNTSKLSQFMDQCNPLAEISNKRRITSLGPRGLNRDTAQFEVRDVHPTHYGRICPIETPEGPNIGLILNLASFAKIDKYGFIQTPYFKVKDRKIDFSEPKYLTAIEEMGAIIAQSTVRIKNNMIIDEYVMARKDSEFIEVEASKVDYIGVSNRQMTSIAASAIPFLENDDANRALMGSNMQRQAVPIIKPEAPLVATGVEADIARYSSTNLRSTIDGTVTYIDADKIEITPDDFAETSTKSTKKSKRPEVFYLRTFERSNQGTLIHQIPLVKLGQKIQKGDLLVDGPSMKDGELALGKNVLVGFSTWHGYNYEDAVILSEKLVKDDVYTSIHIEEQTIQFRHSKAGEDYLTADIPNASNFSKRFLNDQGIVRVGSEVIAGDILVGRTSPKGEENPTPEEKLMAAIFSQKSSQRKDTSLKVKHGHNGTVVAVEVLSREFGDQLEDGIEKIVKVSIAQKRKIQVGDKMAGRHGNKGVVSVVLPVEDMPYLEDGTPLDIVLNPQGVPSRMNIGQVLELHLGLAAKKLGVKFVTPVFDGITHNQIKDILQEAKIDPSGKSVVYNGQTGEKLDAPISVGIMYYLKLYHMVDDKMHSRSVGPYSLITQQPLGGKSQNGGQRFGEMETWAIESYGASNVLQELLTYKSDNIMGRNQLYNALSKGTKLPKPGMPESFNVLAYELRGLGIKLEAHEKSGTGDDADDSEVNRIDTKYYQEIEGGAE</sequence>
<evidence type="ECO:0000313" key="17">
    <source>
        <dbReference type="Proteomes" id="UP001059349"/>
    </source>
</evidence>
<dbReference type="Gene3D" id="2.40.50.150">
    <property type="match status" value="1"/>
</dbReference>
<dbReference type="InterPro" id="IPR007645">
    <property type="entry name" value="RNA_pol_Rpb2_3"/>
</dbReference>
<dbReference type="Pfam" id="PF00562">
    <property type="entry name" value="RNA_pol_Rpb2_6"/>
    <property type="match status" value="1"/>
</dbReference>
<evidence type="ECO:0000256" key="4">
    <source>
        <dbReference type="ARBA" id="ARBA00023163"/>
    </source>
</evidence>
<keyword evidence="3 6" id="KW-0548">Nucleotidyltransferase</keyword>
<dbReference type="GO" id="GO:0003899">
    <property type="term" value="F:DNA-directed RNA polymerase activity"/>
    <property type="evidence" value="ECO:0007669"/>
    <property type="project" value="UniProtKB-UniRule"/>
</dbReference>
<dbReference type="InterPro" id="IPR007121">
    <property type="entry name" value="RNA_pol_bsu_CS"/>
</dbReference>
<evidence type="ECO:0000259" key="9">
    <source>
        <dbReference type="Pfam" id="PF00562"/>
    </source>
</evidence>
<dbReference type="InterPro" id="IPR037034">
    <property type="entry name" value="RNA_pol_Rpb2_2_sf"/>
</dbReference>
<dbReference type="InterPro" id="IPR019462">
    <property type="entry name" value="DNA-dir_RNA_pol_bsu_external_1"/>
</dbReference>
<dbReference type="AlphaFoldDB" id="A0A063YDZ6"/>
<evidence type="ECO:0000256" key="1">
    <source>
        <dbReference type="ARBA" id="ARBA00022478"/>
    </source>
</evidence>
<dbReference type="InterPro" id="IPR007120">
    <property type="entry name" value="DNA-dir_RNAP_su2_dom"/>
</dbReference>
<dbReference type="InterPro" id="IPR042107">
    <property type="entry name" value="DNA-dir_RNA_pol_bsu_ext_1_sf"/>
</dbReference>
<evidence type="ECO:0000259" key="14">
    <source>
        <dbReference type="Pfam" id="PF10385"/>
    </source>
</evidence>
<dbReference type="Gene3D" id="3.90.1110.10">
    <property type="entry name" value="RNA polymerase Rpb2, domain 2"/>
    <property type="match status" value="2"/>
</dbReference>
<dbReference type="CDD" id="cd00653">
    <property type="entry name" value="RNA_pol_B_RPB2"/>
    <property type="match status" value="1"/>
</dbReference>
<evidence type="ECO:0000259" key="11">
    <source>
        <dbReference type="Pfam" id="PF04561"/>
    </source>
</evidence>
<dbReference type="Gene3D" id="2.40.270.10">
    <property type="entry name" value="DNA-directed RNA polymerase, subunit 2, domain 6"/>
    <property type="match status" value="2"/>
</dbReference>
<dbReference type="Proteomes" id="UP001233782">
    <property type="component" value="Unassembled WGS sequence"/>
</dbReference>
<reference evidence="15" key="2">
    <citation type="submission" date="2023-04" db="EMBL/GenBank/DDBJ databases">
        <title>Genomes of recent Mycoplasma hyosynoviae isolates 2023.</title>
        <authorList>
            <person name="Spergser J."/>
        </authorList>
    </citation>
    <scope>NUCLEOTIDE SEQUENCE</scope>
    <source>
        <strain evidence="15">SN1J23N</strain>
    </source>
</reference>
<dbReference type="InterPro" id="IPR007641">
    <property type="entry name" value="RNA_pol_Rpb2_7"/>
</dbReference>
<organism evidence="16 17">
    <name type="scientific">Metamycoplasma hyosynoviae</name>
    <dbReference type="NCBI Taxonomy" id="29559"/>
    <lineage>
        <taxon>Bacteria</taxon>
        <taxon>Bacillati</taxon>
        <taxon>Mycoplasmatota</taxon>
        <taxon>Mycoplasmoidales</taxon>
        <taxon>Metamycoplasmataceae</taxon>
        <taxon>Metamycoplasma</taxon>
    </lineage>
</organism>
<proteinExistence type="inferred from homology"/>
<dbReference type="InterPro" id="IPR014724">
    <property type="entry name" value="RNA_pol_RPB2_OB-fold"/>
</dbReference>
<comment type="subunit">
    <text evidence="6 8">The RNAP catalytic core consists of 2 alpha, 1 beta, 1 beta' and 1 omega subunit. When a sigma factor is associated with the core the holoenzyme is formed, which can initiate transcription.</text>
</comment>
<evidence type="ECO:0000256" key="2">
    <source>
        <dbReference type="ARBA" id="ARBA00022679"/>
    </source>
</evidence>
<evidence type="ECO:0000256" key="8">
    <source>
        <dbReference type="RuleBase" id="RU363031"/>
    </source>
</evidence>
<dbReference type="InterPro" id="IPR015712">
    <property type="entry name" value="DNA-dir_RNA_pol_su2"/>
</dbReference>
<dbReference type="GO" id="GO:0000428">
    <property type="term" value="C:DNA-directed RNA polymerase complex"/>
    <property type="evidence" value="ECO:0007669"/>
    <property type="project" value="UniProtKB-KW"/>
</dbReference>
<dbReference type="HAMAP" id="MF_01321">
    <property type="entry name" value="RNApol_bact_RpoB"/>
    <property type="match status" value="1"/>
</dbReference>
<dbReference type="PROSITE" id="PS01166">
    <property type="entry name" value="RNA_POL_BETA"/>
    <property type="match status" value="1"/>
</dbReference>
<protein>
    <recommendedName>
        <fullName evidence="6 8">DNA-directed RNA polymerase subunit beta</fullName>
        <shortName evidence="6">RNAP subunit beta</shortName>
        <ecNumber evidence="6 8">2.7.7.6</ecNumber>
    </recommendedName>
    <alternativeName>
        <fullName evidence="6">RNA polymerase subunit beta</fullName>
    </alternativeName>
    <alternativeName>
        <fullName evidence="6">Transcriptase subunit beta</fullName>
    </alternativeName>
</protein>
<dbReference type="Proteomes" id="UP001059349">
    <property type="component" value="Chromosome"/>
</dbReference>
<dbReference type="EMBL" id="CP101127">
    <property type="protein sequence ID" value="UTO26269.1"/>
    <property type="molecule type" value="Genomic_DNA"/>
</dbReference>
<dbReference type="GeneID" id="75105188"/>
<evidence type="ECO:0000259" key="10">
    <source>
        <dbReference type="Pfam" id="PF04560"/>
    </source>
</evidence>
<dbReference type="Pfam" id="PF04560">
    <property type="entry name" value="RNA_pol_Rpb2_7"/>
    <property type="match status" value="1"/>
</dbReference>
<evidence type="ECO:0000313" key="16">
    <source>
        <dbReference type="EMBL" id="UTO26269.1"/>
    </source>
</evidence>
<feature type="domain" description="RNA polymerase Rpb2" evidence="13">
    <location>
        <begin position="502"/>
        <end position="570"/>
    </location>
</feature>
<dbReference type="InterPro" id="IPR007642">
    <property type="entry name" value="RNA_pol_Rpb2_2"/>
</dbReference>
<dbReference type="Gene3D" id="3.90.1800.10">
    <property type="entry name" value="RNA polymerase alpha subunit dimerisation domain"/>
    <property type="match status" value="1"/>
</dbReference>
<dbReference type="Gene3D" id="3.90.1100.10">
    <property type="match status" value="2"/>
</dbReference>
<evidence type="ECO:0000256" key="6">
    <source>
        <dbReference type="HAMAP-Rule" id="MF_01321"/>
    </source>
</evidence>
<feature type="domain" description="RNA polymerase beta subunit protrusion" evidence="12">
    <location>
        <begin position="35"/>
        <end position="487"/>
    </location>
</feature>
<dbReference type="GO" id="GO:0006351">
    <property type="term" value="P:DNA-templated transcription"/>
    <property type="evidence" value="ECO:0007669"/>
    <property type="project" value="UniProtKB-UniRule"/>
</dbReference>
<dbReference type="NCBIfam" id="NF001616">
    <property type="entry name" value="PRK00405.1"/>
    <property type="match status" value="1"/>
</dbReference>
<dbReference type="GO" id="GO:0003677">
    <property type="term" value="F:DNA binding"/>
    <property type="evidence" value="ECO:0007669"/>
    <property type="project" value="UniProtKB-UniRule"/>
</dbReference>
<evidence type="ECO:0000313" key="15">
    <source>
        <dbReference type="EMBL" id="MDI3048241.1"/>
    </source>
</evidence>
<dbReference type="Pfam" id="PF10385">
    <property type="entry name" value="RNA_pol_Rpb2_45"/>
    <property type="match status" value="1"/>
</dbReference>
<keyword evidence="2 6" id="KW-0808">Transferase</keyword>
<dbReference type="Pfam" id="PF04565">
    <property type="entry name" value="RNA_pol_Rpb2_3"/>
    <property type="match status" value="1"/>
</dbReference>
<dbReference type="RefSeq" id="WP_036441147.1">
    <property type="nucleotide sequence ID" value="NZ_CP101127.1"/>
</dbReference>
<dbReference type="Gene3D" id="2.40.50.100">
    <property type="match status" value="1"/>
</dbReference>
<evidence type="ECO:0000256" key="3">
    <source>
        <dbReference type="ARBA" id="ARBA00022695"/>
    </source>
</evidence>
<accession>A0A063YDZ6</accession>
<gene>
    <name evidence="6" type="primary">rpoB</name>
    <name evidence="16" type="ORF">NMG93_01705</name>
    <name evidence="15" type="ORF">QJ129_03155</name>
</gene>
<keyword evidence="4 6" id="KW-0804">Transcription</keyword>
<dbReference type="InterPro" id="IPR037033">
    <property type="entry name" value="DNA-dir_RNAP_su2_hyb_sf"/>
</dbReference>
<dbReference type="SUPFAM" id="SSF64484">
    <property type="entry name" value="beta and beta-prime subunits of DNA dependent RNA-polymerase"/>
    <property type="match status" value="1"/>
</dbReference>
<keyword evidence="1 6" id="KW-0240">DNA-directed RNA polymerase</keyword>
<reference evidence="16" key="1">
    <citation type="submission" date="2022-07" db="EMBL/GenBank/DDBJ databases">
        <title>Complete genome of Mycoplasma hyosynoviae B1.</title>
        <authorList>
            <person name="Spergser J."/>
        </authorList>
    </citation>
    <scope>NUCLEOTIDE SEQUENCE</scope>
    <source>
        <strain evidence="16">B1</strain>
    </source>
</reference>
<evidence type="ECO:0000259" key="13">
    <source>
        <dbReference type="Pfam" id="PF04565"/>
    </source>
</evidence>
<feature type="domain" description="DNA-directed RNA polymerase subunit 2 hybrid-binding" evidence="9">
    <location>
        <begin position="734"/>
        <end position="1104"/>
    </location>
</feature>
<comment type="catalytic activity">
    <reaction evidence="5 6 8">
        <text>RNA(n) + a ribonucleoside 5'-triphosphate = RNA(n+1) + diphosphate</text>
        <dbReference type="Rhea" id="RHEA:21248"/>
        <dbReference type="Rhea" id="RHEA-COMP:14527"/>
        <dbReference type="Rhea" id="RHEA-COMP:17342"/>
        <dbReference type="ChEBI" id="CHEBI:33019"/>
        <dbReference type="ChEBI" id="CHEBI:61557"/>
        <dbReference type="ChEBI" id="CHEBI:140395"/>
        <dbReference type="EC" id="2.7.7.6"/>
    </reaction>
</comment>
<dbReference type="Pfam" id="PF04561">
    <property type="entry name" value="RNA_pol_Rpb2_2"/>
    <property type="match status" value="1"/>
</dbReference>
<comment type="function">
    <text evidence="6 8">DNA-dependent RNA polymerase catalyzes the transcription of DNA into RNA using the four ribonucleoside triphosphates as substrates.</text>
</comment>
<feature type="domain" description="DNA-directed RNA polymerase beta subunit external 1" evidence="14">
    <location>
        <begin position="580"/>
        <end position="645"/>
    </location>
</feature>
<evidence type="ECO:0000259" key="12">
    <source>
        <dbReference type="Pfam" id="PF04563"/>
    </source>
</evidence>
<dbReference type="GO" id="GO:0032549">
    <property type="term" value="F:ribonucleoside binding"/>
    <property type="evidence" value="ECO:0007669"/>
    <property type="project" value="InterPro"/>
</dbReference>
<dbReference type="EC" id="2.7.7.6" evidence="6 8"/>